<dbReference type="Proteomes" id="UP000480854">
    <property type="component" value="Unassembled WGS sequence"/>
</dbReference>
<feature type="transmembrane region" description="Helical" evidence="1">
    <location>
        <begin position="57"/>
        <end position="80"/>
    </location>
</feature>
<evidence type="ECO:0000313" key="3">
    <source>
        <dbReference type="Proteomes" id="UP000480854"/>
    </source>
</evidence>
<dbReference type="OrthoDB" id="9792475at2"/>
<dbReference type="PANTHER" id="PTHR40394">
    <property type="entry name" value="LIPOPROTEIN-RELATED"/>
    <property type="match status" value="1"/>
</dbReference>
<dbReference type="PANTHER" id="PTHR40394:SF2">
    <property type="entry name" value="QUINOL:CYTOCHROME C OXIDOREDUCTASE MEMBRANE PROTEIN"/>
    <property type="match status" value="1"/>
</dbReference>
<comment type="caution">
    <text evidence="2">The sequence shown here is derived from an EMBL/GenBank/DDBJ whole genome shotgun (WGS) entry which is preliminary data.</text>
</comment>
<name>A0A9W7KQT0_9PROT</name>
<proteinExistence type="predicted"/>
<protein>
    <submittedName>
        <fullName evidence="2">DUF3341 domain-containing protein</fullName>
    </submittedName>
</protein>
<dbReference type="InterPro" id="IPR021776">
    <property type="entry name" value="ActD"/>
</dbReference>
<dbReference type="RefSeq" id="WP_149470905.1">
    <property type="nucleotide sequence ID" value="NZ_QOKW01000020.1"/>
</dbReference>
<keyword evidence="1" id="KW-0812">Transmembrane</keyword>
<gene>
    <name evidence="2" type="ORF">DS843_21550</name>
</gene>
<keyword evidence="1" id="KW-1133">Transmembrane helix</keyword>
<evidence type="ECO:0000313" key="2">
    <source>
        <dbReference type="EMBL" id="KAA0677926.1"/>
    </source>
</evidence>
<dbReference type="AlphaFoldDB" id="A0A9W7KQT0"/>
<organism evidence="2 3">
    <name type="scientific">Roseomonas genomospecies 6</name>
    <dbReference type="NCBI Taxonomy" id="214106"/>
    <lineage>
        <taxon>Bacteria</taxon>
        <taxon>Pseudomonadati</taxon>
        <taxon>Pseudomonadota</taxon>
        <taxon>Alphaproteobacteria</taxon>
        <taxon>Acetobacterales</taxon>
        <taxon>Roseomonadaceae</taxon>
        <taxon>Roseomonas</taxon>
    </lineage>
</organism>
<feature type="transmembrane region" description="Helical" evidence="1">
    <location>
        <begin position="100"/>
        <end position="124"/>
    </location>
</feature>
<reference evidence="2 3" key="1">
    <citation type="submission" date="2018-07" db="EMBL/GenBank/DDBJ databases">
        <title>Genome sequence of Azospirillum sp. ATCC 49961.</title>
        <authorList>
            <person name="Sant'Anna F.H."/>
            <person name="Baldani J.I."/>
            <person name="Zilli J.E."/>
            <person name="Reis V.M."/>
            <person name="Hartmann A."/>
            <person name="Cruz L."/>
            <person name="de Souza E.M."/>
            <person name="de Oliveira Pedrosa F."/>
            <person name="Passaglia L.M.P."/>
        </authorList>
    </citation>
    <scope>NUCLEOTIDE SEQUENCE [LARGE SCALE GENOMIC DNA]</scope>
    <source>
        <strain evidence="2 3">ATCC 49961</strain>
    </source>
</reference>
<dbReference type="EMBL" id="QOKW01000020">
    <property type="protein sequence ID" value="KAA0677926.1"/>
    <property type="molecule type" value="Genomic_DNA"/>
</dbReference>
<sequence length="181" mass="19850">MTPPAGFYGLLAQFPSAERLAEAVQAAHRAGYRRFDAYSPFPMPELFPVAARGWSHYVLRGIAFLGVVGAAGAAYLLQYWTSVVDYPLNVGGRPLHSWPLFLPSAILLAILGGSVAAAGAFLMLSGLPQLYHPVFNSPHFARTTEDSFYLCIETADFRFDPENTRAFLASLGPERLEEVPW</sequence>
<accession>A0A9W7KQT0</accession>
<keyword evidence="3" id="KW-1185">Reference proteome</keyword>
<dbReference type="Pfam" id="PF11821">
    <property type="entry name" value="ActD"/>
    <property type="match status" value="1"/>
</dbReference>
<keyword evidence="1" id="KW-0472">Membrane</keyword>
<evidence type="ECO:0000256" key="1">
    <source>
        <dbReference type="SAM" id="Phobius"/>
    </source>
</evidence>